<evidence type="ECO:0000256" key="1">
    <source>
        <dbReference type="ARBA" id="ARBA00022801"/>
    </source>
</evidence>
<evidence type="ECO:0000313" key="4">
    <source>
        <dbReference type="Proteomes" id="UP001222087"/>
    </source>
</evidence>
<gene>
    <name evidence="3" type="ORF">PXX05_11560</name>
</gene>
<feature type="domain" description="Thioesterase" evidence="2">
    <location>
        <begin position="61"/>
        <end position="138"/>
    </location>
</feature>
<dbReference type="Proteomes" id="UP001222087">
    <property type="component" value="Chromosome"/>
</dbReference>
<protein>
    <submittedName>
        <fullName evidence="3">PaaI family thioesterase</fullName>
    </submittedName>
</protein>
<dbReference type="InterPro" id="IPR029069">
    <property type="entry name" value="HotDog_dom_sf"/>
</dbReference>
<reference evidence="3 4" key="1">
    <citation type="submission" date="2023-02" db="EMBL/GenBank/DDBJ databases">
        <title>Genome Sequence of L. cardiaca H63T.</title>
        <authorList>
            <person name="Lopez A.E."/>
            <person name="Cianciotto N.P."/>
        </authorList>
    </citation>
    <scope>NUCLEOTIDE SEQUENCE [LARGE SCALE GENOMIC DNA]</scope>
    <source>
        <strain evidence="3 4">H63</strain>
    </source>
</reference>
<accession>A0ABY8APH4</accession>
<dbReference type="CDD" id="cd03443">
    <property type="entry name" value="PaaI_thioesterase"/>
    <property type="match status" value="1"/>
</dbReference>
<dbReference type="NCBIfam" id="TIGR00369">
    <property type="entry name" value="unchar_dom_1"/>
    <property type="match status" value="1"/>
</dbReference>
<dbReference type="PANTHER" id="PTHR42856:SF1">
    <property type="entry name" value="ACYL-COENZYME A THIOESTERASE PAAI"/>
    <property type="match status" value="1"/>
</dbReference>
<evidence type="ECO:0000313" key="3">
    <source>
        <dbReference type="EMBL" id="WED42540.1"/>
    </source>
</evidence>
<keyword evidence="4" id="KW-1185">Reference proteome</keyword>
<dbReference type="InterPro" id="IPR052723">
    <property type="entry name" value="Acyl-CoA_thioesterase_PaaI"/>
</dbReference>
<dbReference type="RefSeq" id="WP_275088362.1">
    <property type="nucleotide sequence ID" value="NZ_CP119078.1"/>
</dbReference>
<evidence type="ECO:0000259" key="2">
    <source>
        <dbReference type="Pfam" id="PF03061"/>
    </source>
</evidence>
<keyword evidence="1" id="KW-0378">Hydrolase</keyword>
<name>A0ABY8APH4_9GAMM</name>
<dbReference type="InterPro" id="IPR006683">
    <property type="entry name" value="Thioestr_dom"/>
</dbReference>
<dbReference type="InterPro" id="IPR003736">
    <property type="entry name" value="PAAI_dom"/>
</dbReference>
<dbReference type="Gene3D" id="3.10.129.10">
    <property type="entry name" value="Hotdog Thioesterase"/>
    <property type="match status" value="1"/>
</dbReference>
<dbReference type="Pfam" id="PF03061">
    <property type="entry name" value="4HBT"/>
    <property type="match status" value="1"/>
</dbReference>
<organism evidence="3 4">
    <name type="scientific">Legionella cardiaca</name>
    <dbReference type="NCBI Taxonomy" id="1071983"/>
    <lineage>
        <taxon>Bacteria</taxon>
        <taxon>Pseudomonadati</taxon>
        <taxon>Pseudomonadota</taxon>
        <taxon>Gammaproteobacteria</taxon>
        <taxon>Legionellales</taxon>
        <taxon>Legionellaceae</taxon>
        <taxon>Legionella</taxon>
    </lineage>
</organism>
<sequence length="155" mass="16617">MTKNLFELQEIVNHGGVASKMSRFNYPPPIAKTLGFNLIAVELGTATIELLTDPAIHANPMGTIHGGVLCDIADAAIGTAHATTLDEGESFTSLDLQINFFRPIWQDKLVAVAKPINLGKTVSRYTCDLLRSDGKLVAQVTSTVMTLRGDGAHGR</sequence>
<dbReference type="EMBL" id="CP119078">
    <property type="protein sequence ID" value="WED42540.1"/>
    <property type="molecule type" value="Genomic_DNA"/>
</dbReference>
<proteinExistence type="predicted"/>
<dbReference type="PANTHER" id="PTHR42856">
    <property type="entry name" value="ACYL-COENZYME A THIOESTERASE PAAI"/>
    <property type="match status" value="1"/>
</dbReference>
<dbReference type="SUPFAM" id="SSF54637">
    <property type="entry name" value="Thioesterase/thiol ester dehydrase-isomerase"/>
    <property type="match status" value="1"/>
</dbReference>